<dbReference type="EMBL" id="BLAL01000011">
    <property type="protein sequence ID" value="GES73927.1"/>
    <property type="molecule type" value="Genomic_DNA"/>
</dbReference>
<gene>
    <name evidence="2" type="ORF">RCL2_000143400</name>
</gene>
<protein>
    <submittedName>
        <fullName evidence="2">Uncharacterized protein</fullName>
    </submittedName>
</protein>
<sequence>MIIECCSVNDLFNASKWLPASENSPGGEDEAVEETSPKASTVLSRLILWDSYYFALHPFGNQDQTQAQVETSAIVFRYLEVLEAS</sequence>
<evidence type="ECO:0000313" key="2">
    <source>
        <dbReference type="EMBL" id="GES73927.1"/>
    </source>
</evidence>
<comment type="caution">
    <text evidence="2">The sequence shown here is derived from an EMBL/GenBank/DDBJ whole genome shotgun (WGS) entry which is preliminary data.</text>
</comment>
<reference evidence="2" key="1">
    <citation type="submission" date="2019-10" db="EMBL/GenBank/DDBJ databases">
        <title>Conservation and host-specific expression of non-tandemly repeated heterogenous ribosome RNA gene in arbuscular mycorrhizal fungi.</title>
        <authorList>
            <person name="Maeda T."/>
            <person name="Kobayashi Y."/>
            <person name="Nakagawa T."/>
            <person name="Ezawa T."/>
            <person name="Yamaguchi K."/>
            <person name="Bino T."/>
            <person name="Nishimoto Y."/>
            <person name="Shigenobu S."/>
            <person name="Kawaguchi M."/>
        </authorList>
    </citation>
    <scope>NUCLEOTIDE SEQUENCE</scope>
    <source>
        <strain evidence="2">HR1</strain>
    </source>
</reference>
<proteinExistence type="predicted"/>
<dbReference type="Proteomes" id="UP000615446">
    <property type="component" value="Unassembled WGS sequence"/>
</dbReference>
<organism evidence="2 3">
    <name type="scientific">Rhizophagus clarus</name>
    <dbReference type="NCBI Taxonomy" id="94130"/>
    <lineage>
        <taxon>Eukaryota</taxon>
        <taxon>Fungi</taxon>
        <taxon>Fungi incertae sedis</taxon>
        <taxon>Mucoromycota</taxon>
        <taxon>Glomeromycotina</taxon>
        <taxon>Glomeromycetes</taxon>
        <taxon>Glomerales</taxon>
        <taxon>Glomeraceae</taxon>
        <taxon>Rhizophagus</taxon>
    </lineage>
</organism>
<name>A0A8H3QCJ0_9GLOM</name>
<feature type="region of interest" description="Disordered" evidence="1">
    <location>
        <begin position="18"/>
        <end position="37"/>
    </location>
</feature>
<evidence type="ECO:0000313" key="3">
    <source>
        <dbReference type="Proteomes" id="UP000615446"/>
    </source>
</evidence>
<evidence type="ECO:0000256" key="1">
    <source>
        <dbReference type="SAM" id="MobiDB-lite"/>
    </source>
</evidence>
<accession>A0A8H3QCJ0</accession>
<dbReference type="AlphaFoldDB" id="A0A8H3QCJ0"/>